<dbReference type="EMBL" id="CP060697">
    <property type="protein sequence ID" value="QNM83925.1"/>
    <property type="molecule type" value="Genomic_DNA"/>
</dbReference>
<dbReference type="Gene3D" id="2.40.40.10">
    <property type="entry name" value="RlpA-like domain"/>
    <property type="match status" value="1"/>
</dbReference>
<evidence type="ECO:0000256" key="2">
    <source>
        <dbReference type="ARBA" id="ARBA00012587"/>
    </source>
</evidence>
<evidence type="ECO:0000256" key="1">
    <source>
        <dbReference type="ARBA" id="ARBA00001420"/>
    </source>
</evidence>
<dbReference type="Pfam" id="PF06725">
    <property type="entry name" value="3D"/>
    <property type="match status" value="1"/>
</dbReference>
<gene>
    <name evidence="8" type="ORF">H8M03_00610</name>
</gene>
<reference evidence="8 9" key="1">
    <citation type="submission" date="2020-08" db="EMBL/GenBank/DDBJ databases">
        <title>Sphingomonas sp. sand1-3 16S ribosomal RNA gene Genome sequencing and assembly.</title>
        <authorList>
            <person name="Kang M."/>
        </authorList>
    </citation>
    <scope>NUCLEOTIDE SEQUENCE [LARGE SCALE GENOMIC DNA]</scope>
    <source>
        <strain evidence="9">sand1-3</strain>
    </source>
</reference>
<evidence type="ECO:0000259" key="7">
    <source>
        <dbReference type="SMART" id="SM00925"/>
    </source>
</evidence>
<dbReference type="GO" id="GO:0009253">
    <property type="term" value="P:peptidoglycan catabolic process"/>
    <property type="evidence" value="ECO:0007669"/>
    <property type="project" value="TreeGrafter"/>
</dbReference>
<evidence type="ECO:0000313" key="9">
    <source>
        <dbReference type="Proteomes" id="UP000515861"/>
    </source>
</evidence>
<dbReference type="Gene3D" id="2.40.240.50">
    <property type="entry name" value="Barwin-like endoglucanases"/>
    <property type="match status" value="1"/>
</dbReference>
<dbReference type="PANTHER" id="PTHR30124">
    <property type="entry name" value="MEMBRANE-BOUND LYTIC MUREIN TRANSGLYCOSYLASE A"/>
    <property type="match status" value="1"/>
</dbReference>
<dbReference type="Pfam" id="PF03562">
    <property type="entry name" value="MltA"/>
    <property type="match status" value="1"/>
</dbReference>
<organism evidence="8 9">
    <name type="scientific">Sphingomonas sabuli</name>
    <dbReference type="NCBI Taxonomy" id="2764186"/>
    <lineage>
        <taxon>Bacteria</taxon>
        <taxon>Pseudomonadati</taxon>
        <taxon>Pseudomonadota</taxon>
        <taxon>Alphaproteobacteria</taxon>
        <taxon>Sphingomonadales</taxon>
        <taxon>Sphingomonadaceae</taxon>
        <taxon>Sphingomonas</taxon>
    </lineage>
</organism>
<dbReference type="CDD" id="cd14668">
    <property type="entry name" value="mlta_B"/>
    <property type="match status" value="1"/>
</dbReference>
<dbReference type="InterPro" id="IPR005300">
    <property type="entry name" value="MltA_B"/>
</dbReference>
<evidence type="ECO:0000256" key="6">
    <source>
        <dbReference type="SAM" id="SignalP"/>
    </source>
</evidence>
<dbReference type="InterPro" id="IPR026044">
    <property type="entry name" value="MltA"/>
</dbReference>
<dbReference type="Proteomes" id="UP000515861">
    <property type="component" value="Chromosome"/>
</dbReference>
<dbReference type="EC" id="4.2.2.n1" evidence="2"/>
<dbReference type="PROSITE" id="PS51257">
    <property type="entry name" value="PROKAR_LIPOPROTEIN"/>
    <property type="match status" value="1"/>
</dbReference>
<keyword evidence="3" id="KW-0456">Lyase</keyword>
<protein>
    <recommendedName>
        <fullName evidence="2">peptidoglycan lytic exotransglycosylase</fullName>
        <ecNumber evidence="2">4.2.2.n1</ecNumber>
    </recommendedName>
    <alternativeName>
        <fullName evidence="5">Murein hydrolase A</fullName>
    </alternativeName>
</protein>
<keyword evidence="9" id="KW-1185">Reference proteome</keyword>
<dbReference type="GO" id="GO:0008933">
    <property type="term" value="F:peptidoglycan lytic transglycosylase activity"/>
    <property type="evidence" value="ECO:0007669"/>
    <property type="project" value="TreeGrafter"/>
</dbReference>
<dbReference type="GO" id="GO:0004553">
    <property type="term" value="F:hydrolase activity, hydrolyzing O-glycosyl compounds"/>
    <property type="evidence" value="ECO:0007669"/>
    <property type="project" value="InterPro"/>
</dbReference>
<dbReference type="GO" id="GO:0009254">
    <property type="term" value="P:peptidoglycan turnover"/>
    <property type="evidence" value="ECO:0007669"/>
    <property type="project" value="InterPro"/>
</dbReference>
<dbReference type="InterPro" id="IPR010611">
    <property type="entry name" value="3D_dom"/>
</dbReference>
<proteinExistence type="predicted"/>
<evidence type="ECO:0000256" key="5">
    <source>
        <dbReference type="ARBA" id="ARBA00030918"/>
    </source>
</evidence>
<feature type="chain" id="PRO_5028867220" description="peptidoglycan lytic exotransglycosylase" evidence="6">
    <location>
        <begin position="20"/>
        <end position="392"/>
    </location>
</feature>
<dbReference type="SUPFAM" id="SSF50685">
    <property type="entry name" value="Barwin-like endoglucanases"/>
    <property type="match status" value="1"/>
</dbReference>
<dbReference type="AlphaFoldDB" id="A0A7G9L5M6"/>
<feature type="domain" description="Lytic transglycosylase MltA" evidence="7">
    <location>
        <begin position="140"/>
        <end position="291"/>
    </location>
</feature>
<feature type="signal peptide" evidence="6">
    <location>
        <begin position="1"/>
        <end position="19"/>
    </location>
</feature>
<dbReference type="PIRSF" id="PIRSF019422">
    <property type="entry name" value="MltA"/>
    <property type="match status" value="1"/>
</dbReference>
<keyword evidence="6" id="KW-0732">Signal</keyword>
<keyword evidence="4" id="KW-0961">Cell wall biogenesis/degradation</keyword>
<dbReference type="GO" id="GO:0019867">
    <property type="term" value="C:outer membrane"/>
    <property type="evidence" value="ECO:0007669"/>
    <property type="project" value="InterPro"/>
</dbReference>
<dbReference type="PANTHER" id="PTHR30124:SF0">
    <property type="entry name" value="MEMBRANE-BOUND LYTIC MUREIN TRANSGLYCOSYLASE A"/>
    <property type="match status" value="1"/>
</dbReference>
<evidence type="ECO:0000313" key="8">
    <source>
        <dbReference type="EMBL" id="QNM83925.1"/>
    </source>
</evidence>
<dbReference type="SMART" id="SM00925">
    <property type="entry name" value="MltA"/>
    <property type="match status" value="1"/>
</dbReference>
<accession>A0A7G9L5M6</accession>
<comment type="catalytic activity">
    <reaction evidence="1">
        <text>Exolytic cleavage of the (1-&gt;4)-beta-glycosidic linkage between N-acetylmuramic acid (MurNAc) and N-acetylglucosamine (GlcNAc) residues in peptidoglycan, from either the reducing or the non-reducing ends of the peptidoglycan chains, with concomitant formation of a 1,6-anhydrobond in the MurNAc residue.</text>
        <dbReference type="EC" id="4.2.2.n1"/>
    </reaction>
</comment>
<evidence type="ECO:0000256" key="4">
    <source>
        <dbReference type="ARBA" id="ARBA00023316"/>
    </source>
</evidence>
<name>A0A7G9L5M6_9SPHN</name>
<dbReference type="GO" id="GO:0071555">
    <property type="term" value="P:cell wall organization"/>
    <property type="evidence" value="ECO:0007669"/>
    <property type="project" value="UniProtKB-KW"/>
</dbReference>
<dbReference type="CDD" id="cd14485">
    <property type="entry name" value="mltA_like_LT_A"/>
    <property type="match status" value="1"/>
</dbReference>
<dbReference type="InterPro" id="IPR036908">
    <property type="entry name" value="RlpA-like_sf"/>
</dbReference>
<sequence>MNRLKGLALVSALLLSACATRPVDLPPAQLPPPTQPRAPVVPVEPPKPATAIQAGVVISQPAQLNEADAAEALAAFRISCPSVVSRADKSGLASPADWSGVCAQAALVPPGGASAFFHSAFDWVRVGDGKAFATGYFEPEIVGSPVPLPGYVPIHATPSDLTRCALPDGKTGRGRIDENGQCVYYFSRAEIEAGALNGRAPIIGYAADSIELFFLHIQGSGRLRYPDGRVVRIGYDNQNGREYVAIGKLLRERGILPAGGTSMDAIVGWMRANPEEGRALMHANPSYIFFKQLTGPGPLGALNRPVTAHATVAADPNFIPLGAPVWLGVDRPEAWGLWIAQDTGGAIKGANRVDTFWGAGEAARRTAGGMSAKGQALVLLPKGAVARALAQR</sequence>
<evidence type="ECO:0000256" key="3">
    <source>
        <dbReference type="ARBA" id="ARBA00023239"/>
    </source>
</evidence>
<dbReference type="KEGG" id="ssau:H8M03_00610"/>